<organism evidence="1 2">
    <name type="scientific">Blautia fusiformis</name>
    <dbReference type="NCBI Taxonomy" id="2881264"/>
    <lineage>
        <taxon>Bacteria</taxon>
        <taxon>Bacillati</taxon>
        <taxon>Bacillota</taxon>
        <taxon>Clostridia</taxon>
        <taxon>Lachnospirales</taxon>
        <taxon>Lachnospiraceae</taxon>
        <taxon>Blautia</taxon>
    </lineage>
</organism>
<reference evidence="1 2" key="1">
    <citation type="submission" date="2021-10" db="EMBL/GenBank/DDBJ databases">
        <title>Anaerobic single-cell dispensing facilitates the cultivation of human gut bacteria.</title>
        <authorList>
            <person name="Afrizal A."/>
        </authorList>
    </citation>
    <scope>NUCLEOTIDE SEQUENCE [LARGE SCALE GENOMIC DNA]</scope>
    <source>
        <strain evidence="1 2">CLA-AA-H217</strain>
    </source>
</reference>
<sequence>MYKHRSRMAVLYEKKHDIIKIKCTDRKSRYKNIYREMREELKRVIGRRDVDL</sequence>
<protein>
    <submittedName>
        <fullName evidence="1">Uncharacterized protein</fullName>
    </submittedName>
</protein>
<proteinExistence type="predicted"/>
<dbReference type="RefSeq" id="WP_227589193.1">
    <property type="nucleotide sequence ID" value="NZ_JAJEQQ010000058.1"/>
</dbReference>
<evidence type="ECO:0000313" key="2">
    <source>
        <dbReference type="Proteomes" id="UP001198612"/>
    </source>
</evidence>
<gene>
    <name evidence="1" type="ORF">LKD40_16600</name>
</gene>
<dbReference type="Proteomes" id="UP001198612">
    <property type="component" value="Unassembled WGS sequence"/>
</dbReference>
<evidence type="ECO:0000313" key="1">
    <source>
        <dbReference type="EMBL" id="MCC2229377.1"/>
    </source>
</evidence>
<keyword evidence="2" id="KW-1185">Reference proteome</keyword>
<comment type="caution">
    <text evidence="1">The sequence shown here is derived from an EMBL/GenBank/DDBJ whole genome shotgun (WGS) entry which is preliminary data.</text>
</comment>
<accession>A0AAW4WEH9</accession>
<dbReference type="AlphaFoldDB" id="A0AAW4WEH9"/>
<dbReference type="EMBL" id="JAJEQQ010000058">
    <property type="protein sequence ID" value="MCC2229377.1"/>
    <property type="molecule type" value="Genomic_DNA"/>
</dbReference>
<name>A0AAW4WEH9_9FIRM</name>